<dbReference type="PANTHER" id="PTHR34095">
    <property type="entry name" value="39S RIBOSOMAL PROTEIN L55, MITOCHONDRIAL"/>
    <property type="match status" value="1"/>
</dbReference>
<dbReference type="Pfam" id="PF09776">
    <property type="entry name" value="Mitoc_L55"/>
    <property type="match status" value="1"/>
</dbReference>
<dbReference type="GO" id="GO:0003735">
    <property type="term" value="F:structural constituent of ribosome"/>
    <property type="evidence" value="ECO:0007669"/>
    <property type="project" value="InterPro"/>
</dbReference>
<organism evidence="1 2">
    <name type="scientific">Ridgeia piscesae</name>
    <name type="common">Tubeworm</name>
    <dbReference type="NCBI Taxonomy" id="27915"/>
    <lineage>
        <taxon>Eukaryota</taxon>
        <taxon>Metazoa</taxon>
        <taxon>Spiralia</taxon>
        <taxon>Lophotrochozoa</taxon>
        <taxon>Annelida</taxon>
        <taxon>Polychaeta</taxon>
        <taxon>Sedentaria</taxon>
        <taxon>Canalipalpata</taxon>
        <taxon>Sabellida</taxon>
        <taxon>Siboglinidae</taxon>
        <taxon>Ridgeia</taxon>
    </lineage>
</organism>
<protein>
    <recommendedName>
        <fullName evidence="3">39S ribosomal protein L55, mitochondrial</fullName>
    </recommendedName>
</protein>
<dbReference type="AlphaFoldDB" id="A0AAD9NUG8"/>
<sequence length="122" mass="14203">MALTARTFSRYLAAADQCWTCRQAAVSVRWNCNRASVTRINRKIYTRMYEPTVMVMADGSTISIRYCEPREIIKLPLDINTLSAEEQAARLAKRKPKQKIVIEEDIEDSFDLSQYSHLWKKK</sequence>
<reference evidence="1" key="1">
    <citation type="journal article" date="2023" name="Mol. Biol. Evol.">
        <title>Third-Generation Sequencing Reveals the Adaptive Role of the Epigenome in Three Deep-Sea Polychaetes.</title>
        <authorList>
            <person name="Perez M."/>
            <person name="Aroh O."/>
            <person name="Sun Y."/>
            <person name="Lan Y."/>
            <person name="Juniper S.K."/>
            <person name="Young C.R."/>
            <person name="Angers B."/>
            <person name="Qian P.Y."/>
        </authorList>
    </citation>
    <scope>NUCLEOTIDE SEQUENCE</scope>
    <source>
        <strain evidence="1">R07B-5</strain>
    </source>
</reference>
<proteinExistence type="predicted"/>
<dbReference type="PANTHER" id="PTHR34095:SF1">
    <property type="entry name" value="LARGE RIBOSOMAL SUBUNIT PROTEIN ML55"/>
    <property type="match status" value="1"/>
</dbReference>
<name>A0AAD9NUG8_RIDPI</name>
<accession>A0AAD9NUG8</accession>
<gene>
    <name evidence="1" type="ORF">NP493_469g00005</name>
</gene>
<dbReference type="InterPro" id="IPR018615">
    <property type="entry name" value="Ribosomal_mL55"/>
</dbReference>
<dbReference type="InterPro" id="IPR044884">
    <property type="entry name" value="Ribosomal_mL55_sf"/>
</dbReference>
<evidence type="ECO:0000313" key="1">
    <source>
        <dbReference type="EMBL" id="KAK2179844.1"/>
    </source>
</evidence>
<keyword evidence="2" id="KW-1185">Reference proteome</keyword>
<dbReference type="EMBL" id="JAODUO010000469">
    <property type="protein sequence ID" value="KAK2179844.1"/>
    <property type="molecule type" value="Genomic_DNA"/>
</dbReference>
<dbReference type="GO" id="GO:0005762">
    <property type="term" value="C:mitochondrial large ribosomal subunit"/>
    <property type="evidence" value="ECO:0007669"/>
    <property type="project" value="InterPro"/>
</dbReference>
<dbReference type="GO" id="GO:0006412">
    <property type="term" value="P:translation"/>
    <property type="evidence" value="ECO:0007669"/>
    <property type="project" value="TreeGrafter"/>
</dbReference>
<dbReference type="Proteomes" id="UP001209878">
    <property type="component" value="Unassembled WGS sequence"/>
</dbReference>
<evidence type="ECO:0000313" key="2">
    <source>
        <dbReference type="Proteomes" id="UP001209878"/>
    </source>
</evidence>
<comment type="caution">
    <text evidence="1">The sequence shown here is derived from an EMBL/GenBank/DDBJ whole genome shotgun (WGS) entry which is preliminary data.</text>
</comment>
<evidence type="ECO:0008006" key="3">
    <source>
        <dbReference type="Google" id="ProtNLM"/>
    </source>
</evidence>
<dbReference type="Gene3D" id="6.20.130.20">
    <property type="entry name" value="Mitochondrial ribosomal protein L55"/>
    <property type="match status" value="1"/>
</dbReference>